<evidence type="ECO:0000256" key="1">
    <source>
        <dbReference type="ARBA" id="ARBA00004141"/>
    </source>
</evidence>
<dbReference type="eggNOG" id="KOG4491">
    <property type="taxonomic scope" value="Eukaryota"/>
</dbReference>
<dbReference type="KEGG" id="pti:PHATRDRAFT_38754"/>
<keyword evidence="8" id="KW-1185">Reference proteome</keyword>
<accession>B7G6R4</accession>
<feature type="transmembrane region" description="Helical" evidence="6">
    <location>
        <begin position="90"/>
        <end position="107"/>
    </location>
</feature>
<feature type="transmembrane region" description="Helical" evidence="6">
    <location>
        <begin position="33"/>
        <end position="58"/>
    </location>
</feature>
<keyword evidence="4 6" id="KW-1133">Transmembrane helix</keyword>
<dbReference type="AlphaFoldDB" id="B7G6R4"/>
<dbReference type="Proteomes" id="UP000000759">
    <property type="component" value="Chromosome 17"/>
</dbReference>
<evidence type="ECO:0000256" key="3">
    <source>
        <dbReference type="ARBA" id="ARBA00022692"/>
    </source>
</evidence>
<gene>
    <name evidence="7" type="ORF">PHATRDRAFT_38754</name>
</gene>
<keyword evidence="3 6" id="KW-0812">Transmembrane</keyword>
<dbReference type="EMBL" id="CM000619">
    <property type="protein sequence ID" value="EEC45512.1"/>
    <property type="molecule type" value="Genomic_DNA"/>
</dbReference>
<evidence type="ECO:0000256" key="4">
    <source>
        <dbReference type="ARBA" id="ARBA00022989"/>
    </source>
</evidence>
<dbReference type="GO" id="GO:0016020">
    <property type="term" value="C:membrane"/>
    <property type="evidence" value="ECO:0007669"/>
    <property type="project" value="UniProtKB-SubCell"/>
</dbReference>
<dbReference type="GeneID" id="7203794"/>
<dbReference type="HOGENOM" id="CLU_036918_3_0_1"/>
<comment type="similarity">
    <text evidence="2">Belongs to the TMEM19 family.</text>
</comment>
<evidence type="ECO:0000256" key="2">
    <source>
        <dbReference type="ARBA" id="ARBA00009012"/>
    </source>
</evidence>
<evidence type="ECO:0000256" key="6">
    <source>
        <dbReference type="SAM" id="Phobius"/>
    </source>
</evidence>
<keyword evidence="5 6" id="KW-0472">Membrane</keyword>
<organism evidence="7 8">
    <name type="scientific">Phaeodactylum tricornutum (strain CCAP 1055/1)</name>
    <dbReference type="NCBI Taxonomy" id="556484"/>
    <lineage>
        <taxon>Eukaryota</taxon>
        <taxon>Sar</taxon>
        <taxon>Stramenopiles</taxon>
        <taxon>Ochrophyta</taxon>
        <taxon>Bacillariophyta</taxon>
        <taxon>Bacillariophyceae</taxon>
        <taxon>Bacillariophycidae</taxon>
        <taxon>Naviculales</taxon>
        <taxon>Phaeodactylaceae</taxon>
        <taxon>Phaeodactylum</taxon>
    </lineage>
</organism>
<proteinExistence type="inferred from homology"/>
<name>B7G6R4_PHATC</name>
<dbReference type="PaxDb" id="2850-Phatr38754"/>
<evidence type="ECO:0000313" key="7">
    <source>
        <dbReference type="EMBL" id="EEC45512.1"/>
    </source>
</evidence>
<dbReference type="STRING" id="556484.B7G6R4"/>
<reference evidence="8" key="2">
    <citation type="submission" date="2008-08" db="EMBL/GenBank/DDBJ databases">
        <authorList>
            <consortium name="Diatom Consortium"/>
            <person name="Grigoriev I."/>
            <person name="Grimwood J."/>
            <person name="Kuo A."/>
            <person name="Otillar R.P."/>
            <person name="Salamov A."/>
            <person name="Detter J.C."/>
            <person name="Lindquist E."/>
            <person name="Shapiro H."/>
            <person name="Lucas S."/>
            <person name="Glavina del Rio T."/>
            <person name="Pitluck S."/>
            <person name="Rokhsar D."/>
            <person name="Bowler C."/>
        </authorList>
    </citation>
    <scope>GENOME REANNOTATION</scope>
    <source>
        <strain evidence="8">CCAP 1055/1</strain>
    </source>
</reference>
<dbReference type="Pfam" id="PF01940">
    <property type="entry name" value="DUF92"/>
    <property type="match status" value="1"/>
</dbReference>
<dbReference type="OrthoDB" id="30881at2759"/>
<dbReference type="PANTHER" id="PTHR13353">
    <property type="entry name" value="TRANSMEMBRANE PROTEIN 19"/>
    <property type="match status" value="1"/>
</dbReference>
<reference evidence="7 8" key="1">
    <citation type="journal article" date="2008" name="Nature">
        <title>The Phaeodactylum genome reveals the evolutionary history of diatom genomes.</title>
        <authorList>
            <person name="Bowler C."/>
            <person name="Allen A.E."/>
            <person name="Badger J.H."/>
            <person name="Grimwood J."/>
            <person name="Jabbari K."/>
            <person name="Kuo A."/>
            <person name="Maheswari U."/>
            <person name="Martens C."/>
            <person name="Maumus F."/>
            <person name="Otillar R.P."/>
            <person name="Rayko E."/>
            <person name="Salamov A."/>
            <person name="Vandepoele K."/>
            <person name="Beszteri B."/>
            <person name="Gruber A."/>
            <person name="Heijde M."/>
            <person name="Katinka M."/>
            <person name="Mock T."/>
            <person name="Valentin K."/>
            <person name="Verret F."/>
            <person name="Berges J.A."/>
            <person name="Brownlee C."/>
            <person name="Cadoret J.P."/>
            <person name="Chiovitti A."/>
            <person name="Choi C.J."/>
            <person name="Coesel S."/>
            <person name="De Martino A."/>
            <person name="Detter J.C."/>
            <person name="Durkin C."/>
            <person name="Falciatore A."/>
            <person name="Fournet J."/>
            <person name="Haruta M."/>
            <person name="Huysman M.J."/>
            <person name="Jenkins B.D."/>
            <person name="Jiroutova K."/>
            <person name="Jorgensen R.E."/>
            <person name="Joubert Y."/>
            <person name="Kaplan A."/>
            <person name="Kroger N."/>
            <person name="Kroth P.G."/>
            <person name="La Roche J."/>
            <person name="Lindquist E."/>
            <person name="Lommer M."/>
            <person name="Martin-Jezequel V."/>
            <person name="Lopez P.J."/>
            <person name="Lucas S."/>
            <person name="Mangogna M."/>
            <person name="McGinnis K."/>
            <person name="Medlin L.K."/>
            <person name="Montsant A."/>
            <person name="Oudot-Le Secq M.P."/>
            <person name="Napoli C."/>
            <person name="Obornik M."/>
            <person name="Parker M.S."/>
            <person name="Petit J.L."/>
            <person name="Porcel B.M."/>
            <person name="Poulsen N."/>
            <person name="Robison M."/>
            <person name="Rychlewski L."/>
            <person name="Rynearson T.A."/>
            <person name="Schmutz J."/>
            <person name="Shapiro H."/>
            <person name="Siaut M."/>
            <person name="Stanley M."/>
            <person name="Sussman M.R."/>
            <person name="Taylor A.R."/>
            <person name="Vardi A."/>
            <person name="von Dassow P."/>
            <person name="Vyverman W."/>
            <person name="Willis A."/>
            <person name="Wyrwicz L.S."/>
            <person name="Rokhsar D.S."/>
            <person name="Weissenbach J."/>
            <person name="Armbrust E.V."/>
            <person name="Green B.R."/>
            <person name="Van de Peer Y."/>
            <person name="Grigoriev I.V."/>
        </authorList>
    </citation>
    <scope>NUCLEOTIDE SEQUENCE [LARGE SCALE GENOMIC DNA]</scope>
    <source>
        <strain evidence="7 8">CCAP 1055/1</strain>
    </source>
</reference>
<comment type="subcellular location">
    <subcellularLocation>
        <location evidence="1">Membrane</location>
        <topology evidence="1">Multi-pass membrane protein</topology>
    </subcellularLocation>
</comment>
<evidence type="ECO:0000256" key="5">
    <source>
        <dbReference type="ARBA" id="ARBA00023136"/>
    </source>
</evidence>
<dbReference type="InterPro" id="IPR002794">
    <property type="entry name" value="DUF92_TMEM19"/>
</dbReference>
<dbReference type="PANTHER" id="PTHR13353:SF5">
    <property type="entry name" value="TRANSMEMBRANE PROTEIN 19"/>
    <property type="match status" value="1"/>
</dbReference>
<dbReference type="InParanoid" id="B7G6R4"/>
<protein>
    <submittedName>
        <fullName evidence="7">Uncharacterized protein</fullName>
    </submittedName>
</protein>
<evidence type="ECO:0000313" key="8">
    <source>
        <dbReference type="Proteomes" id="UP000000759"/>
    </source>
</evidence>
<dbReference type="RefSeq" id="XP_002182776.1">
    <property type="nucleotide sequence ID" value="XM_002182740.1"/>
</dbReference>
<sequence length="195" mass="20844">MDPFGAKATGTACIMATLLAVRAAKKRTLTTTGAVTGFVVGFLLVATGLRGLTLFFFYQLGSWATKYKTIRKQQLDATASDSAVRGPTQVLAVSLVAVLLSLMHAYICGAERAIVFHVNSRNDNDFITNLSSHLTLAVLAHHATSLADTLASELGILSKAPPFLVTQPWRSVPPGTNGGVTWMGTIWSVVVYVEY</sequence>